<evidence type="ECO:0000256" key="1">
    <source>
        <dbReference type="ARBA" id="ARBA00004496"/>
    </source>
</evidence>
<keyword evidence="6" id="KW-0819">tRNA processing</keyword>
<dbReference type="InterPro" id="IPR017945">
    <property type="entry name" value="DHBP_synth_RibB-like_a/b_dom"/>
</dbReference>
<evidence type="ECO:0000256" key="4">
    <source>
        <dbReference type="ARBA" id="ARBA00022490"/>
    </source>
</evidence>
<keyword evidence="8" id="KW-0547">Nucleotide-binding</keyword>
<evidence type="ECO:0000256" key="6">
    <source>
        <dbReference type="ARBA" id="ARBA00022694"/>
    </source>
</evidence>
<comment type="catalytic activity">
    <reaction evidence="11">
        <text>L-threonine + hydrogencarbonate + ATP = L-threonylcarbamoyladenylate + diphosphate + H2O</text>
        <dbReference type="Rhea" id="RHEA:36407"/>
        <dbReference type="ChEBI" id="CHEBI:15377"/>
        <dbReference type="ChEBI" id="CHEBI:17544"/>
        <dbReference type="ChEBI" id="CHEBI:30616"/>
        <dbReference type="ChEBI" id="CHEBI:33019"/>
        <dbReference type="ChEBI" id="CHEBI:57926"/>
        <dbReference type="ChEBI" id="CHEBI:73682"/>
        <dbReference type="EC" id="2.7.7.87"/>
    </reaction>
</comment>
<dbReference type="Pfam" id="PF01300">
    <property type="entry name" value="Sua5_yciO_yrdC"/>
    <property type="match status" value="1"/>
</dbReference>
<dbReference type="GO" id="GO:0005524">
    <property type="term" value="F:ATP binding"/>
    <property type="evidence" value="ECO:0007669"/>
    <property type="project" value="UniProtKB-KW"/>
</dbReference>
<dbReference type="GO" id="GO:0006450">
    <property type="term" value="P:regulation of translational fidelity"/>
    <property type="evidence" value="ECO:0007669"/>
    <property type="project" value="TreeGrafter"/>
</dbReference>
<dbReference type="PANTHER" id="PTHR17490">
    <property type="entry name" value="SUA5"/>
    <property type="match status" value="1"/>
</dbReference>
<evidence type="ECO:0000256" key="8">
    <source>
        <dbReference type="ARBA" id="ARBA00022741"/>
    </source>
</evidence>
<keyword evidence="5 13" id="KW-0808">Transferase</keyword>
<evidence type="ECO:0000256" key="9">
    <source>
        <dbReference type="ARBA" id="ARBA00022840"/>
    </source>
</evidence>
<dbReference type="GO" id="GO:0003725">
    <property type="term" value="F:double-stranded RNA binding"/>
    <property type="evidence" value="ECO:0007669"/>
    <property type="project" value="InterPro"/>
</dbReference>
<proteinExistence type="inferred from homology"/>
<dbReference type="PROSITE" id="PS51163">
    <property type="entry name" value="YRDC"/>
    <property type="match status" value="1"/>
</dbReference>
<dbReference type="RefSeq" id="WP_015219895.1">
    <property type="nucleotide sequence ID" value="NZ_CP138348.1"/>
</dbReference>
<sequence length="192" mass="20939">MPLVNLDTLIEKAIASQVVSFPTDTLPALAVKPSHSELIFELKQRSLEKPLILMTSSIEEIWQYVKGTPEELNIWQNLAQQHLPGALTMVLPASDKIPPTMNPLNPHSIGVRVPKDAIAQEILGKTGALATTSANLSGESALTDMYDIADKFPSVYALEVKNLKISGIASTVVKWTGSDWQILRQGQISIDN</sequence>
<dbReference type="GO" id="GO:0005737">
    <property type="term" value="C:cytoplasm"/>
    <property type="evidence" value="ECO:0007669"/>
    <property type="project" value="UniProtKB-SubCell"/>
</dbReference>
<name>A0AAF0ZJ46_9CHRO</name>
<dbReference type="InterPro" id="IPR050156">
    <property type="entry name" value="TC-AMP_synthase_SUA5"/>
</dbReference>
<dbReference type="GO" id="GO:0008033">
    <property type="term" value="P:tRNA processing"/>
    <property type="evidence" value="ECO:0007669"/>
    <property type="project" value="UniProtKB-KW"/>
</dbReference>
<dbReference type="GO" id="GO:0061710">
    <property type="term" value="F:L-threonylcarbamoyladenylate synthase"/>
    <property type="evidence" value="ECO:0007669"/>
    <property type="project" value="UniProtKB-EC"/>
</dbReference>
<evidence type="ECO:0000256" key="5">
    <source>
        <dbReference type="ARBA" id="ARBA00022679"/>
    </source>
</evidence>
<dbReference type="AlphaFoldDB" id="A0AAF0ZJ46"/>
<comment type="similarity">
    <text evidence="2">Belongs to the SUA5 family.</text>
</comment>
<evidence type="ECO:0000256" key="7">
    <source>
        <dbReference type="ARBA" id="ARBA00022695"/>
    </source>
</evidence>
<dbReference type="SUPFAM" id="SSF55821">
    <property type="entry name" value="YrdC/RibB"/>
    <property type="match status" value="1"/>
</dbReference>
<dbReference type="InterPro" id="IPR006070">
    <property type="entry name" value="Sua5-like_dom"/>
</dbReference>
<gene>
    <name evidence="13" type="ORF">SAY89_02470</name>
</gene>
<dbReference type="PANTHER" id="PTHR17490:SF16">
    <property type="entry name" value="THREONYLCARBAMOYL-AMP SYNTHASE"/>
    <property type="match status" value="1"/>
</dbReference>
<reference evidence="13" key="1">
    <citation type="submission" date="2023-11" db="EMBL/GenBank/DDBJ databases">
        <title>Genome sequence of Cyanobacterium aponinum BCRC AL20115.</title>
        <authorList>
            <person name="Chang H.-Y."/>
            <person name="Lin K.-M."/>
            <person name="Hsueh H.-T."/>
            <person name="Chu H.-A."/>
            <person name="Kuo C.-H."/>
        </authorList>
    </citation>
    <scope>NUCLEOTIDE SEQUENCE</scope>
    <source>
        <strain evidence="13">AL20115</strain>
    </source>
</reference>
<organism evidence="13">
    <name type="scientific">Cyanobacterium aponinum AL20115</name>
    <dbReference type="NCBI Taxonomy" id="3090662"/>
    <lineage>
        <taxon>Bacteria</taxon>
        <taxon>Bacillati</taxon>
        <taxon>Cyanobacteriota</taxon>
        <taxon>Cyanophyceae</taxon>
        <taxon>Oscillatoriophycideae</taxon>
        <taxon>Chroococcales</taxon>
        <taxon>Geminocystaceae</taxon>
        <taxon>Cyanobacterium</taxon>
    </lineage>
</organism>
<evidence type="ECO:0000256" key="11">
    <source>
        <dbReference type="ARBA" id="ARBA00048366"/>
    </source>
</evidence>
<dbReference type="GO" id="GO:0000049">
    <property type="term" value="F:tRNA binding"/>
    <property type="evidence" value="ECO:0007669"/>
    <property type="project" value="TreeGrafter"/>
</dbReference>
<dbReference type="EMBL" id="CP138348">
    <property type="protein sequence ID" value="WPF89162.1"/>
    <property type="molecule type" value="Genomic_DNA"/>
</dbReference>
<evidence type="ECO:0000256" key="2">
    <source>
        <dbReference type="ARBA" id="ARBA00007663"/>
    </source>
</evidence>
<keyword evidence="7 13" id="KW-0548">Nucleotidyltransferase</keyword>
<keyword evidence="4" id="KW-0963">Cytoplasm</keyword>
<comment type="subcellular location">
    <subcellularLocation>
        <location evidence="1">Cytoplasm</location>
    </subcellularLocation>
</comment>
<protein>
    <recommendedName>
        <fullName evidence="10">L-threonylcarbamoyladenylate synthase</fullName>
        <ecNumber evidence="3">2.7.7.87</ecNumber>
    </recommendedName>
    <alternativeName>
        <fullName evidence="10">L-threonylcarbamoyladenylate synthase</fullName>
    </alternativeName>
</protein>
<feature type="domain" description="YrdC-like" evidence="12">
    <location>
        <begin position="3"/>
        <end position="188"/>
    </location>
</feature>
<accession>A0AAF0ZJ46</accession>
<evidence type="ECO:0000256" key="10">
    <source>
        <dbReference type="ARBA" id="ARBA00029774"/>
    </source>
</evidence>
<evidence type="ECO:0000256" key="3">
    <source>
        <dbReference type="ARBA" id="ARBA00012584"/>
    </source>
</evidence>
<keyword evidence="9" id="KW-0067">ATP-binding</keyword>
<dbReference type="Gene3D" id="3.90.870.10">
    <property type="entry name" value="DHBP synthase"/>
    <property type="match status" value="1"/>
</dbReference>
<evidence type="ECO:0000313" key="13">
    <source>
        <dbReference type="EMBL" id="WPF89162.1"/>
    </source>
</evidence>
<evidence type="ECO:0000259" key="12">
    <source>
        <dbReference type="PROSITE" id="PS51163"/>
    </source>
</evidence>
<dbReference type="EC" id="2.7.7.87" evidence="3"/>